<feature type="region of interest" description="Disordered" evidence="1">
    <location>
        <begin position="34"/>
        <end position="55"/>
    </location>
</feature>
<evidence type="ECO:0000256" key="1">
    <source>
        <dbReference type="SAM" id="MobiDB-lite"/>
    </source>
</evidence>
<proteinExistence type="predicted"/>
<sequence length="136" mass="13319">MAAGAVASSGVGPAKAAGWAGIAVGSTASAAIWTGAMPDDSGSTETVSGSASVKPASAPAAVVSVREGTAFVCEVEVQPLRPAAASITPIAGKMIFAGKPRSGPVRLLRKSLHQRLCPGNPPPVGTSNGFWVATPA</sequence>
<keyword evidence="3" id="KW-1185">Reference proteome</keyword>
<reference evidence="3" key="1">
    <citation type="submission" date="2016-12" db="EMBL/GenBank/DDBJ databases">
        <authorList>
            <person name="Brunel B."/>
        </authorList>
    </citation>
    <scope>NUCLEOTIDE SEQUENCE [LARGE SCALE GENOMIC DNA]</scope>
</reference>
<organism evidence="2 3">
    <name type="scientific">Mesorhizobium delmotii</name>
    <dbReference type="NCBI Taxonomy" id="1631247"/>
    <lineage>
        <taxon>Bacteria</taxon>
        <taxon>Pseudomonadati</taxon>
        <taxon>Pseudomonadota</taxon>
        <taxon>Alphaproteobacteria</taxon>
        <taxon>Hyphomicrobiales</taxon>
        <taxon>Phyllobacteriaceae</taxon>
        <taxon>Mesorhizobium</taxon>
    </lineage>
</organism>
<accession>A0A2P9AIX5</accession>
<dbReference type="EMBL" id="FUIG01000024">
    <property type="protein sequence ID" value="SJM31078.1"/>
    <property type="molecule type" value="Genomic_DNA"/>
</dbReference>
<evidence type="ECO:0000313" key="2">
    <source>
        <dbReference type="EMBL" id="SJM31078.1"/>
    </source>
</evidence>
<dbReference type="AlphaFoldDB" id="A0A2P9AIX5"/>
<name>A0A2P9AIX5_9HYPH</name>
<dbReference type="Proteomes" id="UP000245698">
    <property type="component" value="Unassembled WGS sequence"/>
</dbReference>
<protein>
    <submittedName>
        <fullName evidence="2">Uncharacterized protein</fullName>
    </submittedName>
</protein>
<gene>
    <name evidence="2" type="ORF">BQ8482_180306</name>
</gene>
<evidence type="ECO:0000313" key="3">
    <source>
        <dbReference type="Proteomes" id="UP000245698"/>
    </source>
</evidence>